<reference evidence="2 3" key="1">
    <citation type="journal article" date="2024" name="G3 (Bethesda)">
        <title>Genome assembly of Hibiscus sabdariffa L. provides insights into metabolisms of medicinal natural products.</title>
        <authorList>
            <person name="Kim T."/>
        </authorList>
    </citation>
    <scope>NUCLEOTIDE SEQUENCE [LARGE SCALE GENOMIC DNA]</scope>
    <source>
        <strain evidence="2">TK-2024</strain>
        <tissue evidence="2">Old leaves</tissue>
    </source>
</reference>
<proteinExistence type="predicted"/>
<sequence>MEAKTMKNHLCLAIIVLVFCNSSRGLSMETNGSTSVIADDSDLEFLMDSHSSRFLRQSQKLSYKTNLAGIAPADCDRRSRHYCVPRPNPPPCIAEHNSLYNRHGGSC</sequence>
<evidence type="ECO:0000313" key="3">
    <source>
        <dbReference type="Proteomes" id="UP001396334"/>
    </source>
</evidence>
<feature type="chain" id="PRO_5047089797" evidence="1">
    <location>
        <begin position="26"/>
        <end position="107"/>
    </location>
</feature>
<name>A0ABR2TNF3_9ROSI</name>
<keyword evidence="1" id="KW-0732">Signal</keyword>
<organism evidence="2 3">
    <name type="scientific">Hibiscus sabdariffa</name>
    <name type="common">roselle</name>
    <dbReference type="NCBI Taxonomy" id="183260"/>
    <lineage>
        <taxon>Eukaryota</taxon>
        <taxon>Viridiplantae</taxon>
        <taxon>Streptophyta</taxon>
        <taxon>Embryophyta</taxon>
        <taxon>Tracheophyta</taxon>
        <taxon>Spermatophyta</taxon>
        <taxon>Magnoliopsida</taxon>
        <taxon>eudicotyledons</taxon>
        <taxon>Gunneridae</taxon>
        <taxon>Pentapetalae</taxon>
        <taxon>rosids</taxon>
        <taxon>malvids</taxon>
        <taxon>Malvales</taxon>
        <taxon>Malvaceae</taxon>
        <taxon>Malvoideae</taxon>
        <taxon>Hibiscus</taxon>
    </lineage>
</organism>
<dbReference type="EMBL" id="JBBPBN010000005">
    <property type="protein sequence ID" value="KAK9038995.1"/>
    <property type="molecule type" value="Genomic_DNA"/>
</dbReference>
<accession>A0ABR2TNF3</accession>
<comment type="caution">
    <text evidence="2">The sequence shown here is derived from an EMBL/GenBank/DDBJ whole genome shotgun (WGS) entry which is preliminary data.</text>
</comment>
<gene>
    <name evidence="2" type="ORF">V6N11_023835</name>
</gene>
<protein>
    <submittedName>
        <fullName evidence="2">Uncharacterized protein</fullName>
    </submittedName>
</protein>
<dbReference type="Proteomes" id="UP001396334">
    <property type="component" value="Unassembled WGS sequence"/>
</dbReference>
<keyword evidence="3" id="KW-1185">Reference proteome</keyword>
<feature type="signal peptide" evidence="1">
    <location>
        <begin position="1"/>
        <end position="25"/>
    </location>
</feature>
<evidence type="ECO:0000313" key="2">
    <source>
        <dbReference type="EMBL" id="KAK9038995.1"/>
    </source>
</evidence>
<evidence type="ECO:0000256" key="1">
    <source>
        <dbReference type="SAM" id="SignalP"/>
    </source>
</evidence>